<dbReference type="EMBL" id="CM004478">
    <property type="protein sequence ID" value="OCT72479.1"/>
    <property type="molecule type" value="Genomic_DNA"/>
</dbReference>
<dbReference type="AlphaFoldDB" id="A0A974CFJ8"/>
<dbReference type="Proteomes" id="UP000694892">
    <property type="component" value="Chromosome 7L"/>
</dbReference>
<organism evidence="1 2">
    <name type="scientific">Xenopus laevis</name>
    <name type="common">African clawed frog</name>
    <dbReference type="NCBI Taxonomy" id="8355"/>
    <lineage>
        <taxon>Eukaryota</taxon>
        <taxon>Metazoa</taxon>
        <taxon>Chordata</taxon>
        <taxon>Craniata</taxon>
        <taxon>Vertebrata</taxon>
        <taxon>Euteleostomi</taxon>
        <taxon>Amphibia</taxon>
        <taxon>Batrachia</taxon>
        <taxon>Anura</taxon>
        <taxon>Pipoidea</taxon>
        <taxon>Pipidae</taxon>
        <taxon>Xenopodinae</taxon>
        <taxon>Xenopus</taxon>
        <taxon>Xenopus</taxon>
    </lineage>
</organism>
<gene>
    <name evidence="1" type="ORF">XELAEV_18035459mg</name>
</gene>
<protein>
    <submittedName>
        <fullName evidence="1">Uncharacterized protein</fullName>
    </submittedName>
</protein>
<reference evidence="2" key="1">
    <citation type="journal article" date="2016" name="Nature">
        <title>Genome evolution in the allotetraploid frog Xenopus laevis.</title>
        <authorList>
            <person name="Session A.M."/>
            <person name="Uno Y."/>
            <person name="Kwon T."/>
            <person name="Chapman J.A."/>
            <person name="Toyoda A."/>
            <person name="Takahashi S."/>
            <person name="Fukui A."/>
            <person name="Hikosaka A."/>
            <person name="Suzuki A."/>
            <person name="Kondo M."/>
            <person name="van Heeringen S.J."/>
            <person name="Quigley I."/>
            <person name="Heinz S."/>
            <person name="Ogino H."/>
            <person name="Ochi H."/>
            <person name="Hellsten U."/>
            <person name="Lyons J.B."/>
            <person name="Simakov O."/>
            <person name="Putnam N."/>
            <person name="Stites J."/>
            <person name="Kuroki Y."/>
            <person name="Tanaka T."/>
            <person name="Michiue T."/>
            <person name="Watanabe M."/>
            <person name="Bogdanovic O."/>
            <person name="Lister R."/>
            <person name="Georgiou G."/>
            <person name="Paranjpe S.S."/>
            <person name="van Kruijsbergen I."/>
            <person name="Shu S."/>
            <person name="Carlson J."/>
            <person name="Kinoshita T."/>
            <person name="Ohta Y."/>
            <person name="Mawaribuchi S."/>
            <person name="Jenkins J."/>
            <person name="Grimwood J."/>
            <person name="Schmutz J."/>
            <person name="Mitros T."/>
            <person name="Mozaffari S.V."/>
            <person name="Suzuki Y."/>
            <person name="Haramoto Y."/>
            <person name="Yamamoto T.S."/>
            <person name="Takagi C."/>
            <person name="Heald R."/>
            <person name="Miller K."/>
            <person name="Haudenschild C."/>
            <person name="Kitzman J."/>
            <person name="Nakayama T."/>
            <person name="Izutsu Y."/>
            <person name="Robert J."/>
            <person name="Fortriede J."/>
            <person name="Burns K."/>
            <person name="Lotay V."/>
            <person name="Karimi K."/>
            <person name="Yasuoka Y."/>
            <person name="Dichmann D.S."/>
            <person name="Flajnik M.F."/>
            <person name="Houston D.W."/>
            <person name="Shendure J."/>
            <person name="DuPasquier L."/>
            <person name="Vize P.D."/>
            <person name="Zorn A.M."/>
            <person name="Ito M."/>
            <person name="Marcotte E.M."/>
            <person name="Wallingford J.B."/>
            <person name="Ito Y."/>
            <person name="Asashima M."/>
            <person name="Ueno N."/>
            <person name="Matsuda Y."/>
            <person name="Veenstra G.J."/>
            <person name="Fujiyama A."/>
            <person name="Harland R.M."/>
            <person name="Taira M."/>
            <person name="Rokhsar D.S."/>
        </authorList>
    </citation>
    <scope>NUCLEOTIDE SEQUENCE [LARGE SCALE GENOMIC DNA]</scope>
    <source>
        <strain evidence="2">J</strain>
    </source>
</reference>
<proteinExistence type="predicted"/>
<accession>A0A974CFJ8</accession>
<evidence type="ECO:0000313" key="1">
    <source>
        <dbReference type="EMBL" id="OCT72479.1"/>
    </source>
</evidence>
<name>A0A974CFJ8_XENLA</name>
<sequence length="68" mass="7594">MGAFVTHMKLWAKNALPSQCISKSIKSCIIQRWAFLQNDSLLLTCFNFNTFLGVLALRMGSEALIVMA</sequence>
<evidence type="ECO:0000313" key="2">
    <source>
        <dbReference type="Proteomes" id="UP000694892"/>
    </source>
</evidence>